<name>A0A8T1QQZ2_CARIL</name>
<keyword evidence="2" id="KW-1185">Reference proteome</keyword>
<accession>A0A8T1QQZ2</accession>
<dbReference type="InterPro" id="IPR007246">
    <property type="entry name" value="Gaa1"/>
</dbReference>
<dbReference type="PANTHER" id="PTHR13304">
    <property type="entry name" value="GLYCOSYLPHOSPHATIDYLINOSITOL ANCHOR ATTACHMENT 1 PROTEIN"/>
    <property type="match status" value="1"/>
</dbReference>
<protein>
    <submittedName>
        <fullName evidence="1">Uncharacterized protein</fullName>
    </submittedName>
</protein>
<comment type="caution">
    <text evidence="1">The sequence shown here is derived from an EMBL/GenBank/DDBJ whole genome shotgun (WGS) entry which is preliminary data.</text>
</comment>
<organism evidence="1 2">
    <name type="scientific">Carya illinoinensis</name>
    <name type="common">Pecan</name>
    <dbReference type="NCBI Taxonomy" id="32201"/>
    <lineage>
        <taxon>Eukaryota</taxon>
        <taxon>Viridiplantae</taxon>
        <taxon>Streptophyta</taxon>
        <taxon>Embryophyta</taxon>
        <taxon>Tracheophyta</taxon>
        <taxon>Spermatophyta</taxon>
        <taxon>Magnoliopsida</taxon>
        <taxon>eudicotyledons</taxon>
        <taxon>Gunneridae</taxon>
        <taxon>Pentapetalae</taxon>
        <taxon>rosids</taxon>
        <taxon>fabids</taxon>
        <taxon>Fagales</taxon>
        <taxon>Juglandaceae</taxon>
        <taxon>Carya</taxon>
    </lineage>
</organism>
<dbReference type="Pfam" id="PF04114">
    <property type="entry name" value="Gaa1"/>
    <property type="match status" value="1"/>
</dbReference>
<reference evidence="1" key="1">
    <citation type="submission" date="2020-12" db="EMBL/GenBank/DDBJ databases">
        <title>WGS assembly of Carya illinoinensis cv. Pawnee.</title>
        <authorList>
            <person name="Platts A."/>
            <person name="Shu S."/>
            <person name="Wright S."/>
            <person name="Barry K."/>
            <person name="Edger P."/>
            <person name="Pires J.C."/>
            <person name="Schmutz J."/>
        </authorList>
    </citation>
    <scope>NUCLEOTIDE SEQUENCE</scope>
    <source>
        <tissue evidence="1">Leaf</tissue>
    </source>
</reference>
<dbReference type="Proteomes" id="UP000811609">
    <property type="component" value="Chromosome 4"/>
</dbReference>
<gene>
    <name evidence="1" type="ORF">CIPAW_04G028500</name>
</gene>
<evidence type="ECO:0000313" key="1">
    <source>
        <dbReference type="EMBL" id="KAG6656524.1"/>
    </source>
</evidence>
<dbReference type="AlphaFoldDB" id="A0A8T1QQZ2"/>
<dbReference type="PANTHER" id="PTHR13304:SF0">
    <property type="entry name" value="GLYCOSYLPHOSPHATIDYLINOSITOL ANCHOR ATTACHMENT 1 PROTEIN"/>
    <property type="match status" value="1"/>
</dbReference>
<proteinExistence type="predicted"/>
<dbReference type="GO" id="GO:0042765">
    <property type="term" value="C:GPI-anchor transamidase complex"/>
    <property type="evidence" value="ECO:0007669"/>
    <property type="project" value="InterPro"/>
</dbReference>
<sequence length="64" mass="7286">MAAALVIKVADRSEHLEDSLSIYAEASDGQMPNLDLINIVNYLIVHRQGFRVKVEKMWSLLNCR</sequence>
<evidence type="ECO:0000313" key="2">
    <source>
        <dbReference type="Proteomes" id="UP000811609"/>
    </source>
</evidence>
<dbReference type="GO" id="GO:0016255">
    <property type="term" value="P:attachment of GPI anchor to protein"/>
    <property type="evidence" value="ECO:0007669"/>
    <property type="project" value="TreeGrafter"/>
</dbReference>
<dbReference type="EMBL" id="CM031812">
    <property type="protein sequence ID" value="KAG6656524.1"/>
    <property type="molecule type" value="Genomic_DNA"/>
</dbReference>